<dbReference type="EMBL" id="JBHUCZ010000021">
    <property type="protein sequence ID" value="MFD1568775.1"/>
    <property type="molecule type" value="Genomic_DNA"/>
</dbReference>
<organism evidence="1 2">
    <name type="scientific">Halolamina litorea</name>
    <dbReference type="NCBI Taxonomy" id="1515593"/>
    <lineage>
        <taxon>Archaea</taxon>
        <taxon>Methanobacteriati</taxon>
        <taxon>Methanobacteriota</taxon>
        <taxon>Stenosarchaea group</taxon>
        <taxon>Halobacteria</taxon>
        <taxon>Halobacteriales</taxon>
        <taxon>Haloferacaceae</taxon>
    </lineage>
</organism>
<reference evidence="1 2" key="1">
    <citation type="journal article" date="2019" name="Int. J. Syst. Evol. Microbiol.">
        <title>The Global Catalogue of Microorganisms (GCM) 10K type strain sequencing project: providing services to taxonomists for standard genome sequencing and annotation.</title>
        <authorList>
            <consortium name="The Broad Institute Genomics Platform"/>
            <consortium name="The Broad Institute Genome Sequencing Center for Infectious Disease"/>
            <person name="Wu L."/>
            <person name="Ma J."/>
        </authorList>
    </citation>
    <scope>NUCLEOTIDE SEQUENCE [LARGE SCALE GENOMIC DNA]</scope>
    <source>
        <strain evidence="1 2">CGMCC 1.12859</strain>
    </source>
</reference>
<sequence>MTTTAENKRTARRVLEEVIGQEDLDAVDDIYTEDAVEHTPMGDISGHEGIRESFRRNRDAFSDYTVTVEEMIAEGDTVAVRLTERGTHDGAMMGIDPTGKEFEHQTMAFMRFEDGRVAEWWVLPDSLGLMQQLGVVEHPGE</sequence>
<gene>
    <name evidence="1" type="ORF">ACFSAU_14865</name>
</gene>
<keyword evidence="2" id="KW-1185">Reference proteome</keyword>
<evidence type="ECO:0000313" key="2">
    <source>
        <dbReference type="Proteomes" id="UP001597139"/>
    </source>
</evidence>
<dbReference type="SUPFAM" id="SSF54427">
    <property type="entry name" value="NTF2-like"/>
    <property type="match status" value="1"/>
</dbReference>
<comment type="caution">
    <text evidence="1">The sequence shown here is derived from an EMBL/GenBank/DDBJ whole genome shotgun (WGS) entry which is preliminary data.</text>
</comment>
<dbReference type="RefSeq" id="WP_267645017.1">
    <property type="nucleotide sequence ID" value="NZ_JANHGR010000001.1"/>
</dbReference>
<dbReference type="InterPro" id="IPR009959">
    <property type="entry name" value="Cyclase_SnoaL-like"/>
</dbReference>
<accession>A0ABD6BVQ7</accession>
<dbReference type="Pfam" id="PF07366">
    <property type="entry name" value="SnoaL"/>
    <property type="match status" value="1"/>
</dbReference>
<proteinExistence type="predicted"/>
<dbReference type="Proteomes" id="UP001597139">
    <property type="component" value="Unassembled WGS sequence"/>
</dbReference>
<name>A0ABD6BVQ7_9EURY</name>
<dbReference type="PANTHER" id="PTHR38436:SF1">
    <property type="entry name" value="ESTER CYCLASE"/>
    <property type="match status" value="1"/>
</dbReference>
<protein>
    <submittedName>
        <fullName evidence="1">Ester cyclase</fullName>
    </submittedName>
</protein>
<dbReference type="Gene3D" id="3.10.450.50">
    <property type="match status" value="1"/>
</dbReference>
<dbReference type="AlphaFoldDB" id="A0ABD6BVQ7"/>
<evidence type="ECO:0000313" key="1">
    <source>
        <dbReference type="EMBL" id="MFD1568775.1"/>
    </source>
</evidence>
<dbReference type="PANTHER" id="PTHR38436">
    <property type="entry name" value="POLYKETIDE CYCLASE SNOAL-LIKE DOMAIN"/>
    <property type="match status" value="1"/>
</dbReference>
<dbReference type="InterPro" id="IPR032710">
    <property type="entry name" value="NTF2-like_dom_sf"/>
</dbReference>